<feature type="chain" id="PRO_5037048174" description="DUF5722 domain-containing protein" evidence="1">
    <location>
        <begin position="28"/>
        <end position="522"/>
    </location>
</feature>
<dbReference type="SUPFAM" id="SSF51445">
    <property type="entry name" value="(Trans)glycosidases"/>
    <property type="match status" value="1"/>
</dbReference>
<proteinExistence type="predicted"/>
<dbReference type="InterPro" id="IPR017853">
    <property type="entry name" value="GH"/>
</dbReference>
<dbReference type="InterPro" id="IPR043780">
    <property type="entry name" value="DUF5722"/>
</dbReference>
<dbReference type="RefSeq" id="WP_208256233.1">
    <property type="nucleotide sequence ID" value="NZ_JAGEOJ010000006.1"/>
</dbReference>
<reference evidence="3" key="1">
    <citation type="submission" date="2021-03" db="EMBL/GenBank/DDBJ databases">
        <authorList>
            <person name="Kanchanasin P."/>
            <person name="Saeng-In P."/>
            <person name="Phongsopitanun W."/>
            <person name="Yuki M."/>
            <person name="Kudo T."/>
            <person name="Ohkuma M."/>
            <person name="Tanasupawat S."/>
        </authorList>
    </citation>
    <scope>NUCLEOTIDE SEQUENCE</scope>
    <source>
        <strain evidence="3">GKU 128</strain>
    </source>
</reference>
<feature type="domain" description="DUF5722" evidence="2">
    <location>
        <begin position="41"/>
        <end position="387"/>
    </location>
</feature>
<dbReference type="Proteomes" id="UP000669179">
    <property type="component" value="Unassembled WGS sequence"/>
</dbReference>
<dbReference type="Gene3D" id="3.20.20.80">
    <property type="entry name" value="Glycosidases"/>
    <property type="match status" value="1"/>
</dbReference>
<comment type="caution">
    <text evidence="3">The sequence shown here is derived from an EMBL/GenBank/DDBJ whole genome shotgun (WGS) entry which is preliminary data.</text>
</comment>
<keyword evidence="4" id="KW-1185">Reference proteome</keyword>
<evidence type="ECO:0000259" key="2">
    <source>
        <dbReference type="Pfam" id="PF18989"/>
    </source>
</evidence>
<name>A0A939PEC2_9ACTN</name>
<evidence type="ECO:0000313" key="3">
    <source>
        <dbReference type="EMBL" id="MBO2448563.1"/>
    </source>
</evidence>
<dbReference type="EMBL" id="JAGEOJ010000006">
    <property type="protein sequence ID" value="MBO2448563.1"/>
    <property type="molecule type" value="Genomic_DNA"/>
</dbReference>
<dbReference type="Pfam" id="PF18989">
    <property type="entry name" value="DUF5722"/>
    <property type="match status" value="1"/>
</dbReference>
<organism evidence="3 4">
    <name type="scientific">Actinomadura barringtoniae</name>
    <dbReference type="NCBI Taxonomy" id="1427535"/>
    <lineage>
        <taxon>Bacteria</taxon>
        <taxon>Bacillati</taxon>
        <taxon>Actinomycetota</taxon>
        <taxon>Actinomycetes</taxon>
        <taxon>Streptosporangiales</taxon>
        <taxon>Thermomonosporaceae</taxon>
        <taxon>Actinomadura</taxon>
    </lineage>
</organism>
<evidence type="ECO:0000256" key="1">
    <source>
        <dbReference type="SAM" id="SignalP"/>
    </source>
</evidence>
<protein>
    <recommendedName>
        <fullName evidence="2">DUF5722 domain-containing protein</fullName>
    </recommendedName>
</protein>
<dbReference type="AlphaFoldDB" id="A0A939PEC2"/>
<keyword evidence="1" id="KW-0732">Signal</keyword>
<sequence>MTAPRLLAAAFVAVLSLLVTLTPVAWADAPLPYPERTDYRIKSLQPDFWPDHAEIAGNNTGGVAMNLVWSQWEPTRKQAPCAANEETYDGHCFQVPAQLDADIADWTSRGLVVTGVAYGVPSWARSGKACSPAAAGFEIFCTPNDAAGYGRFAGMLARRYDGRHGHGRVADFVVFNEVNSNTWFDIGCGQGTPCDVTAWLNEISANYNAAYDRITAEQSTAKVLISLDHQFGSALQRPAASDATLAGETVLASLAAKAGERSWRVAFHPYPKDLRDPTSSPDDYPYVTYGNLGVLSGWLHARYPSRPHAWDIQLTESGLSSAAPSTPQRQASAVCDSFRNVLGTPGISNYVYHRMSDNPDEVAGGLALGLRAPSEAAKPAWATWALANRNDLSPAQLSCGFESLPYTRLVRGNNPRRGHWASSRLLPPGFTAEATWRLFRREVPGTVPLYECKVGGHNLLTRDPNCEGQFPLGPVGSIYTQPVSGARPLYRCLVPGNGDHFISSDSHCEGQRLEQTLGWTPA</sequence>
<accession>A0A939PEC2</accession>
<feature type="signal peptide" evidence="1">
    <location>
        <begin position="1"/>
        <end position="27"/>
    </location>
</feature>
<gene>
    <name evidence="3" type="ORF">J4573_15780</name>
</gene>
<evidence type="ECO:0000313" key="4">
    <source>
        <dbReference type="Proteomes" id="UP000669179"/>
    </source>
</evidence>